<dbReference type="GO" id="GO:0006231">
    <property type="term" value="P:dTMP biosynthetic process"/>
    <property type="evidence" value="ECO:0007669"/>
    <property type="project" value="UniProtKB-UniRule"/>
</dbReference>
<dbReference type="NCBIfam" id="TIGR02170">
    <property type="entry name" value="thyX"/>
    <property type="match status" value="1"/>
</dbReference>
<reference evidence="2 3" key="1">
    <citation type="submission" date="2007-10" db="EMBL/GenBank/DDBJ databases">
        <title>Complete sequence of Caldivirga maquilingensis IC-167.</title>
        <authorList>
            <consortium name="US DOE Joint Genome Institute"/>
            <person name="Copeland A."/>
            <person name="Lucas S."/>
            <person name="Lapidus A."/>
            <person name="Barry K."/>
            <person name="Glavina del Rio T."/>
            <person name="Dalin E."/>
            <person name="Tice H."/>
            <person name="Pitluck S."/>
            <person name="Saunders E."/>
            <person name="Brettin T."/>
            <person name="Bruce D."/>
            <person name="Detter J.C."/>
            <person name="Han C."/>
            <person name="Schmutz J."/>
            <person name="Larimer F."/>
            <person name="Land M."/>
            <person name="Hauser L."/>
            <person name="Kyrpides N."/>
            <person name="Ivanova N."/>
            <person name="Biddle J.F."/>
            <person name="Zhang Z."/>
            <person name="Fitz-Gibbon S.T."/>
            <person name="Lowe T.M."/>
            <person name="Saltikov C."/>
            <person name="House C.H."/>
            <person name="Richardson P."/>
        </authorList>
    </citation>
    <scope>NUCLEOTIDE SEQUENCE [LARGE SCALE GENOMIC DNA]</scope>
    <source>
        <strain evidence="3">ATCC 700844 / DSM 13496 / JCM 10307 / IC-167</strain>
    </source>
</reference>
<dbReference type="KEGG" id="cma:Cmaq_1148"/>
<dbReference type="HOGENOM" id="CLU_1136110_0_0_2"/>
<gene>
    <name evidence="2" type="ordered locus">Cmaq_1148</name>
</gene>
<dbReference type="AlphaFoldDB" id="A8MDW9"/>
<dbReference type="Pfam" id="PF02511">
    <property type="entry name" value="Thy1"/>
    <property type="match status" value="1"/>
</dbReference>
<proteinExistence type="predicted"/>
<dbReference type="GO" id="GO:0050797">
    <property type="term" value="F:thymidylate synthase (FAD) activity"/>
    <property type="evidence" value="ECO:0007669"/>
    <property type="project" value="UniProtKB-UniRule"/>
</dbReference>
<dbReference type="EC" id="2.1.1.148" evidence="1"/>
<dbReference type="STRING" id="397948.Cmaq_1148"/>
<dbReference type="InterPro" id="IPR036098">
    <property type="entry name" value="Thymidylate_synthase_ThyX_sf"/>
</dbReference>
<evidence type="ECO:0000313" key="2">
    <source>
        <dbReference type="EMBL" id="ABW01975.1"/>
    </source>
</evidence>
<dbReference type="PROSITE" id="PS51331">
    <property type="entry name" value="THYX"/>
    <property type="match status" value="1"/>
</dbReference>
<keyword evidence="3" id="KW-1185">Reference proteome</keyword>
<dbReference type="Gene3D" id="3.30.1360.170">
    <property type="match status" value="1"/>
</dbReference>
<evidence type="ECO:0000313" key="3">
    <source>
        <dbReference type="Proteomes" id="UP000001137"/>
    </source>
</evidence>
<dbReference type="PANTHER" id="PTHR34934:SF1">
    <property type="entry name" value="FLAVIN-DEPENDENT THYMIDYLATE SYNTHASE"/>
    <property type="match status" value="1"/>
</dbReference>
<dbReference type="Proteomes" id="UP000001137">
    <property type="component" value="Chromosome"/>
</dbReference>
<organism evidence="2 3">
    <name type="scientific">Caldivirga maquilingensis (strain ATCC 700844 / DSM 13496 / JCM 10307 / IC-167)</name>
    <dbReference type="NCBI Taxonomy" id="397948"/>
    <lineage>
        <taxon>Archaea</taxon>
        <taxon>Thermoproteota</taxon>
        <taxon>Thermoprotei</taxon>
        <taxon>Thermoproteales</taxon>
        <taxon>Thermoproteaceae</taxon>
        <taxon>Caldivirga</taxon>
    </lineage>
</organism>
<dbReference type="InterPro" id="IPR003669">
    <property type="entry name" value="Thymidylate_synthase_ThyX"/>
</dbReference>
<name>A8MDW9_CALMQ</name>
<dbReference type="eggNOG" id="arCOG01883">
    <property type="taxonomic scope" value="Archaea"/>
</dbReference>
<sequence>MKLINVEYSLIKPTVTLLSTWGSEDVTAAMADVIYRGYSIDKALERVKGDQGIVKRRILSFLRDGHSSVFEFMGAQWLIEGSRALTHELIRHRLASYWQESQRYVDYAKGQLRFITPPGELSAVSRLIEFTAKEYVNLRSSQVPEDARYILPNAMASRIWVQMNAREFFLNFIPLRTGLGAFHEIRLVAWLMFTTVIDKFPITARWIWINLTKLHPDYCRGVEKLSEYYGTSDCRIISIRQAFEKWGLSIPISLGELMNEEQGRVSA</sequence>
<dbReference type="GO" id="GO:0050660">
    <property type="term" value="F:flavin adenine dinucleotide binding"/>
    <property type="evidence" value="ECO:0007669"/>
    <property type="project" value="UniProtKB-UniRule"/>
</dbReference>
<accession>A8MDW9</accession>
<dbReference type="PANTHER" id="PTHR34934">
    <property type="entry name" value="FLAVIN-DEPENDENT THYMIDYLATE SYNTHASE"/>
    <property type="match status" value="1"/>
</dbReference>
<dbReference type="GO" id="GO:0070402">
    <property type="term" value="F:NADPH binding"/>
    <property type="evidence" value="ECO:0007669"/>
    <property type="project" value="TreeGrafter"/>
</dbReference>
<dbReference type="EMBL" id="CP000852">
    <property type="protein sequence ID" value="ABW01975.1"/>
    <property type="molecule type" value="Genomic_DNA"/>
</dbReference>
<dbReference type="GO" id="GO:0004799">
    <property type="term" value="F:thymidylate synthase activity"/>
    <property type="evidence" value="ECO:0007669"/>
    <property type="project" value="TreeGrafter"/>
</dbReference>
<protein>
    <recommendedName>
        <fullName evidence="1">FAD-dependent thymidylate synthase</fullName>
        <ecNumber evidence="1">2.1.1.148</ecNumber>
    </recommendedName>
</protein>
<dbReference type="SUPFAM" id="SSF69796">
    <property type="entry name" value="Thymidylate synthase-complementing protein Thy1"/>
    <property type="match status" value="1"/>
</dbReference>
<evidence type="ECO:0000256" key="1">
    <source>
        <dbReference type="NCBIfam" id="TIGR02170"/>
    </source>
</evidence>
<dbReference type="CDD" id="cd20175">
    <property type="entry name" value="ThyX"/>
    <property type="match status" value="1"/>
</dbReference>